<feature type="region of interest" description="Disordered" evidence="1">
    <location>
        <begin position="52"/>
        <end position="97"/>
    </location>
</feature>
<dbReference type="EMBL" id="JAHXZJ010000001">
    <property type="protein sequence ID" value="KAH0566706.1"/>
    <property type="molecule type" value="Genomic_DNA"/>
</dbReference>
<accession>A0AAV7J5T8</accession>
<evidence type="ECO:0000313" key="4">
    <source>
        <dbReference type="Proteomes" id="UP000826195"/>
    </source>
</evidence>
<evidence type="ECO:0000313" key="3">
    <source>
        <dbReference type="EMBL" id="KAH0566706.1"/>
    </source>
</evidence>
<dbReference type="AlphaFoldDB" id="A0AAV7J5T8"/>
<evidence type="ECO:0000256" key="1">
    <source>
        <dbReference type="SAM" id="MobiDB-lite"/>
    </source>
</evidence>
<proteinExistence type="predicted"/>
<protein>
    <recommendedName>
        <fullName evidence="5">Secreted protein</fullName>
    </recommendedName>
</protein>
<keyword evidence="4" id="KW-1185">Reference proteome</keyword>
<sequence>MWTAVGSVPTCWWNCLGVSWAVKATGADTTDGYKITRTQKISVLLRVVQEPHCQNQRTTTGGDQPAGQGRRSEVKAVDSSEVSRSSQSNSGLSPEKRWQGTLCYHPDPCDLEHCCQMRPFPKQSRTIVDSR</sequence>
<feature type="compositionally biased region" description="Low complexity" evidence="1">
    <location>
        <begin position="79"/>
        <end position="90"/>
    </location>
</feature>
<reference evidence="3 4" key="1">
    <citation type="journal article" date="2021" name="J. Hered.">
        <title>A chromosome-level genome assembly of the parasitoid wasp, Cotesia glomerata (Hymenoptera: Braconidae).</title>
        <authorList>
            <person name="Pinto B.J."/>
            <person name="Weis J.J."/>
            <person name="Gamble T."/>
            <person name="Ode P.J."/>
            <person name="Paul R."/>
            <person name="Zaspel J.M."/>
        </authorList>
    </citation>
    <scope>NUCLEOTIDE SEQUENCE [LARGE SCALE GENOMIC DNA]</scope>
    <source>
        <strain evidence="3">CgM1</strain>
    </source>
</reference>
<name>A0AAV7J5T8_COTGL</name>
<evidence type="ECO:0008006" key="5">
    <source>
        <dbReference type="Google" id="ProtNLM"/>
    </source>
</evidence>
<comment type="caution">
    <text evidence="3">The sequence shown here is derived from an EMBL/GenBank/DDBJ whole genome shotgun (WGS) entry which is preliminary data.</text>
</comment>
<gene>
    <name evidence="3" type="ORF">KQX54_003331</name>
</gene>
<keyword evidence="2" id="KW-0732">Signal</keyword>
<organism evidence="3 4">
    <name type="scientific">Cotesia glomerata</name>
    <name type="common">Lepidopteran parasitic wasp</name>
    <name type="synonym">Apanteles glomeratus</name>
    <dbReference type="NCBI Taxonomy" id="32391"/>
    <lineage>
        <taxon>Eukaryota</taxon>
        <taxon>Metazoa</taxon>
        <taxon>Ecdysozoa</taxon>
        <taxon>Arthropoda</taxon>
        <taxon>Hexapoda</taxon>
        <taxon>Insecta</taxon>
        <taxon>Pterygota</taxon>
        <taxon>Neoptera</taxon>
        <taxon>Endopterygota</taxon>
        <taxon>Hymenoptera</taxon>
        <taxon>Apocrita</taxon>
        <taxon>Ichneumonoidea</taxon>
        <taxon>Braconidae</taxon>
        <taxon>Microgastrinae</taxon>
        <taxon>Cotesia</taxon>
    </lineage>
</organism>
<feature type="chain" id="PRO_5043428830" description="Secreted protein" evidence="2">
    <location>
        <begin position="27"/>
        <end position="131"/>
    </location>
</feature>
<dbReference type="Proteomes" id="UP000826195">
    <property type="component" value="Unassembled WGS sequence"/>
</dbReference>
<evidence type="ECO:0000256" key="2">
    <source>
        <dbReference type="SAM" id="SignalP"/>
    </source>
</evidence>
<feature type="signal peptide" evidence="2">
    <location>
        <begin position="1"/>
        <end position="26"/>
    </location>
</feature>
<feature type="compositionally biased region" description="Polar residues" evidence="1">
    <location>
        <begin position="52"/>
        <end position="62"/>
    </location>
</feature>